<dbReference type="InterPro" id="IPR000653">
    <property type="entry name" value="DegT/StrS_aminotransferase"/>
</dbReference>
<dbReference type="PANTHER" id="PTHR30244">
    <property type="entry name" value="TRANSAMINASE"/>
    <property type="match status" value="1"/>
</dbReference>
<proteinExistence type="inferred from homology"/>
<name>A0A4S1CAA6_9BACT</name>
<dbReference type="InterPro" id="IPR015424">
    <property type="entry name" value="PyrdxlP-dep_Trfase"/>
</dbReference>
<organism evidence="5 6">
    <name type="scientific">Geomonas terrae</name>
    <dbReference type="NCBI Taxonomy" id="2562681"/>
    <lineage>
        <taxon>Bacteria</taxon>
        <taxon>Pseudomonadati</taxon>
        <taxon>Thermodesulfobacteriota</taxon>
        <taxon>Desulfuromonadia</taxon>
        <taxon>Geobacterales</taxon>
        <taxon>Geobacteraceae</taxon>
        <taxon>Geomonas</taxon>
    </lineage>
</organism>
<dbReference type="CDD" id="cd00616">
    <property type="entry name" value="AHBA_syn"/>
    <property type="match status" value="1"/>
</dbReference>
<dbReference type="Pfam" id="PF01041">
    <property type="entry name" value="DegT_DnrJ_EryC1"/>
    <property type="match status" value="1"/>
</dbReference>
<evidence type="ECO:0000256" key="3">
    <source>
        <dbReference type="ARBA" id="ARBA00037999"/>
    </source>
</evidence>
<evidence type="ECO:0000313" key="6">
    <source>
        <dbReference type="Proteomes" id="UP000306416"/>
    </source>
</evidence>
<evidence type="ECO:0000313" key="5">
    <source>
        <dbReference type="EMBL" id="TGU70053.1"/>
    </source>
</evidence>
<reference evidence="5 6" key="1">
    <citation type="submission" date="2019-04" db="EMBL/GenBank/DDBJ databases">
        <title>Geobacter oryzae sp. nov., ferric-reducing bacteria isolated from paddy soil.</title>
        <authorList>
            <person name="Xu Z."/>
            <person name="Masuda Y."/>
            <person name="Itoh H."/>
            <person name="Senoo K."/>
        </authorList>
    </citation>
    <scope>NUCLEOTIDE SEQUENCE [LARGE SCALE GENOMIC DNA]</scope>
    <source>
        <strain evidence="5 6">Red111</strain>
    </source>
</reference>
<comment type="cofactor">
    <cofactor evidence="1">
        <name>pyridoxal 5'-phosphate</name>
        <dbReference type="ChEBI" id="CHEBI:597326"/>
    </cofactor>
</comment>
<evidence type="ECO:0000256" key="1">
    <source>
        <dbReference type="ARBA" id="ARBA00001933"/>
    </source>
</evidence>
<comment type="similarity">
    <text evidence="3 4">Belongs to the DegT/DnrJ/EryC1 family.</text>
</comment>
<dbReference type="RefSeq" id="WP_135872995.1">
    <property type="nucleotide sequence ID" value="NZ_SRSC01000006.1"/>
</dbReference>
<evidence type="ECO:0000256" key="4">
    <source>
        <dbReference type="RuleBase" id="RU004508"/>
    </source>
</evidence>
<evidence type="ECO:0000256" key="2">
    <source>
        <dbReference type="ARBA" id="ARBA00022898"/>
    </source>
</evidence>
<dbReference type="Gene3D" id="3.40.640.10">
    <property type="entry name" value="Type I PLP-dependent aspartate aminotransferase-like (Major domain)"/>
    <property type="match status" value="1"/>
</dbReference>
<dbReference type="GO" id="GO:0030170">
    <property type="term" value="F:pyridoxal phosphate binding"/>
    <property type="evidence" value="ECO:0007669"/>
    <property type="project" value="TreeGrafter"/>
</dbReference>
<dbReference type="InterPro" id="IPR015421">
    <property type="entry name" value="PyrdxlP-dep_Trfase_major"/>
</dbReference>
<dbReference type="GO" id="GO:0008483">
    <property type="term" value="F:transaminase activity"/>
    <property type="evidence" value="ECO:0007669"/>
    <property type="project" value="TreeGrafter"/>
</dbReference>
<keyword evidence="6" id="KW-1185">Reference proteome</keyword>
<comment type="caution">
    <text evidence="5">The sequence shown here is derived from an EMBL/GenBank/DDBJ whole genome shotgun (WGS) entry which is preliminary data.</text>
</comment>
<protein>
    <submittedName>
        <fullName evidence="5">Lipopolysaccharide biosynthesis protein RfbH</fullName>
    </submittedName>
</protein>
<dbReference type="AlphaFoldDB" id="A0A4S1CAA6"/>
<dbReference type="Gene3D" id="3.90.1150.10">
    <property type="entry name" value="Aspartate Aminotransferase, domain 1"/>
    <property type="match status" value="1"/>
</dbReference>
<dbReference type="GO" id="GO:0000271">
    <property type="term" value="P:polysaccharide biosynthetic process"/>
    <property type="evidence" value="ECO:0007669"/>
    <property type="project" value="TreeGrafter"/>
</dbReference>
<sequence>MSGMSYSGRVFKLAFGSDGEQRQRPALALGEPDAAGDIEFLFITTTEHEGSGSRLELTPAVFDGPGLPHPSVVHLDKKYVLPKSAIAGEAAAVTEDFLEKVLRELAIQAALKHYRVKHAKKKDFAPGDRISYAGRVFDESEIATLVDSSLDFWLTTGRYAERFEKELASYLGVAHCSLTNSGSSANLLAFMALTSPKLGARRIARGDEVITVAAGFPTTVAPIIQYGAVPVFVDVTLPTYNIDCAKLEGALSPRTRAVMVAHTLGNPFDLAAVREFCDRHKLWLIEDNCDALGSRYLYKGEWRFTGTIGDIGTSSFYPPHHMTMGEGGAVYTDDLMLKRLIESFRDWGRDCWCPSGRDNTCSNRFGQQFGELPAGYDHKYVYSHFGYNLKVTDMQAAIGCAQLEKFPAFVEARKRNWQHLRKGLDHLADHFVLPEPTVNADPSWFGFLLTVRPEAPFTRDQVVQHLEAKGIQTRMLFAGNLVKHPCFDEMRASGEGYRVADALATTDIIMERSFWIGVYPGMSEAMLDFMIEQLCFCARPRESR</sequence>
<keyword evidence="2 4" id="KW-0663">Pyridoxal phosphate</keyword>
<dbReference type="FunFam" id="3.40.640.10:FF:000079">
    <property type="entry name" value="LPS biosynthesis protein"/>
    <property type="match status" value="1"/>
</dbReference>
<dbReference type="EMBL" id="SRSC01000006">
    <property type="protein sequence ID" value="TGU70053.1"/>
    <property type="molecule type" value="Genomic_DNA"/>
</dbReference>
<dbReference type="PANTHER" id="PTHR30244:SF34">
    <property type="entry name" value="DTDP-4-AMINO-4,6-DIDEOXYGALACTOSE TRANSAMINASE"/>
    <property type="match status" value="1"/>
</dbReference>
<dbReference type="Proteomes" id="UP000306416">
    <property type="component" value="Unassembled WGS sequence"/>
</dbReference>
<accession>A0A4S1CAA6</accession>
<dbReference type="InterPro" id="IPR015422">
    <property type="entry name" value="PyrdxlP-dep_Trfase_small"/>
</dbReference>
<dbReference type="SUPFAM" id="SSF53383">
    <property type="entry name" value="PLP-dependent transferases"/>
    <property type="match status" value="1"/>
</dbReference>
<dbReference type="NCBIfam" id="NF011936">
    <property type="entry name" value="PRK15407.1"/>
    <property type="match status" value="1"/>
</dbReference>
<gene>
    <name evidence="5" type="primary">rfbH</name>
    <name evidence="5" type="ORF">E4633_19820</name>
</gene>